<reference evidence="1 2" key="1">
    <citation type="submission" date="2013-03" db="EMBL/GenBank/DDBJ databases">
        <title>Whole genome shotgun sequencing of Clostridium sartagoforme AAU1.</title>
        <authorList>
            <person name="Joshi C.G."/>
            <person name="Duggirala S.M."/>
            <person name="Nathani N.M."/>
            <person name="Bhatt V.D."/>
            <person name="Patel A.K."/>
            <person name="Pandya P.R."/>
            <person name="KaPatel J.A."/>
        </authorList>
    </citation>
    <scope>NUCLEOTIDE SEQUENCE [LARGE SCALE GENOMIC DNA]</scope>
    <source>
        <strain evidence="1 2">AAU1</strain>
    </source>
</reference>
<dbReference type="PATRIC" id="fig|1202534.3.peg.3248"/>
<proteinExistence type="predicted"/>
<comment type="caution">
    <text evidence="1">The sequence shown here is derived from an EMBL/GenBank/DDBJ whole genome shotgun (WGS) entry which is preliminary data.</text>
</comment>
<name>R9BU34_9CLOT</name>
<dbReference type="RefSeq" id="WP_016208518.1">
    <property type="nucleotide sequence ID" value="NZ_ASRV01000194.1"/>
</dbReference>
<keyword evidence="2" id="KW-1185">Reference proteome</keyword>
<sequence>MEELIRSVLFDDRLTSLVESKIYLLKAPDNTSTPYIEYEILDEYGSIYAENEEISTTYRIQVDIFTKTSYTSIVKIIKRIMKENGIIKEFGGSLYEEKTKLFHYVLRFNYEYESEE</sequence>
<dbReference type="EMBL" id="ASRV01000194">
    <property type="protein sequence ID" value="EOR20583.1"/>
    <property type="molecule type" value="Genomic_DNA"/>
</dbReference>
<evidence type="ECO:0000313" key="2">
    <source>
        <dbReference type="Proteomes" id="UP000013988"/>
    </source>
</evidence>
<organism evidence="1 2">
    <name type="scientific">Clostridium sartagoforme AAU1</name>
    <dbReference type="NCBI Taxonomy" id="1202534"/>
    <lineage>
        <taxon>Bacteria</taxon>
        <taxon>Bacillati</taxon>
        <taxon>Bacillota</taxon>
        <taxon>Clostridia</taxon>
        <taxon>Eubacteriales</taxon>
        <taxon>Clostridiaceae</taxon>
        <taxon>Clostridium</taxon>
    </lineage>
</organism>
<dbReference type="AlphaFoldDB" id="R9BU34"/>
<gene>
    <name evidence="1" type="ORF">A500_16370</name>
</gene>
<evidence type="ECO:0000313" key="1">
    <source>
        <dbReference type="EMBL" id="EOR20583.1"/>
    </source>
</evidence>
<protein>
    <submittedName>
        <fullName evidence="1">Uncharacterized protein</fullName>
    </submittedName>
</protein>
<accession>R9BU34</accession>
<dbReference type="OrthoDB" id="2454603at2"/>
<dbReference type="Proteomes" id="UP000013988">
    <property type="component" value="Unassembled WGS sequence"/>
</dbReference>